<keyword evidence="5 9" id="KW-0812">Transmembrane</keyword>
<sequence>MRFFTFIRRLIIVFAYAAGISILLMMGITVLDVVLRLFNIGITGAYDLVRAFGVVSVACALPYVTAAKGHIAIEFFYHKCGKRGRLILDFIFRISALVIFGSLTYYTFGHGLSLYQSGEVFPNLGMPVFWIPFVISLNCLLMMVVFVYHLIHPGKEFIKP</sequence>
<feature type="transmembrane region" description="Helical" evidence="9">
    <location>
        <begin position="128"/>
        <end position="151"/>
    </location>
</feature>
<evidence type="ECO:0000256" key="1">
    <source>
        <dbReference type="ARBA" id="ARBA00004429"/>
    </source>
</evidence>
<evidence type="ECO:0000313" key="12">
    <source>
        <dbReference type="Proteomes" id="UP000324209"/>
    </source>
</evidence>
<comment type="similarity">
    <text evidence="8">Belongs to the TRAP transporter small permease family.</text>
</comment>
<evidence type="ECO:0000256" key="2">
    <source>
        <dbReference type="ARBA" id="ARBA00022448"/>
    </source>
</evidence>
<evidence type="ECO:0000256" key="7">
    <source>
        <dbReference type="ARBA" id="ARBA00023136"/>
    </source>
</evidence>
<dbReference type="RefSeq" id="WP_149486299.1">
    <property type="nucleotide sequence ID" value="NZ_CP036150.1"/>
</dbReference>
<feature type="transmembrane region" description="Helical" evidence="9">
    <location>
        <begin position="12"/>
        <end position="38"/>
    </location>
</feature>
<feature type="transmembrane region" description="Helical" evidence="9">
    <location>
        <begin position="44"/>
        <end position="65"/>
    </location>
</feature>
<evidence type="ECO:0000313" key="11">
    <source>
        <dbReference type="EMBL" id="QEN08219.1"/>
    </source>
</evidence>
<dbReference type="AlphaFoldDB" id="A0A5C1QLX8"/>
<evidence type="ECO:0000256" key="9">
    <source>
        <dbReference type="SAM" id="Phobius"/>
    </source>
</evidence>
<evidence type="ECO:0000256" key="4">
    <source>
        <dbReference type="ARBA" id="ARBA00022519"/>
    </source>
</evidence>
<evidence type="ECO:0000256" key="8">
    <source>
        <dbReference type="ARBA" id="ARBA00038436"/>
    </source>
</evidence>
<evidence type="ECO:0000256" key="3">
    <source>
        <dbReference type="ARBA" id="ARBA00022475"/>
    </source>
</evidence>
<dbReference type="InterPro" id="IPR055348">
    <property type="entry name" value="DctQ"/>
</dbReference>
<proteinExistence type="inferred from homology"/>
<organism evidence="11 12">
    <name type="scientific">Oceanispirochaeta crateris</name>
    <dbReference type="NCBI Taxonomy" id="2518645"/>
    <lineage>
        <taxon>Bacteria</taxon>
        <taxon>Pseudomonadati</taxon>
        <taxon>Spirochaetota</taxon>
        <taxon>Spirochaetia</taxon>
        <taxon>Spirochaetales</taxon>
        <taxon>Spirochaetaceae</taxon>
        <taxon>Oceanispirochaeta</taxon>
    </lineage>
</organism>
<keyword evidence="7 9" id="KW-0472">Membrane</keyword>
<gene>
    <name evidence="11" type="ORF">EXM22_09550</name>
</gene>
<keyword evidence="2" id="KW-0813">Transport</keyword>
<dbReference type="GO" id="GO:0005886">
    <property type="term" value="C:plasma membrane"/>
    <property type="evidence" value="ECO:0007669"/>
    <property type="project" value="UniProtKB-SubCell"/>
</dbReference>
<reference evidence="11 12" key="1">
    <citation type="submission" date="2019-02" db="EMBL/GenBank/DDBJ databases">
        <title>Complete Genome Sequence and Methylome Analysis of free living Spirochaetas.</title>
        <authorList>
            <person name="Fomenkov A."/>
            <person name="Dubinina G."/>
            <person name="Leshcheva N."/>
            <person name="Mikheeva N."/>
            <person name="Grabovich M."/>
            <person name="Vincze T."/>
            <person name="Roberts R.J."/>
        </authorList>
    </citation>
    <scope>NUCLEOTIDE SEQUENCE [LARGE SCALE GENOMIC DNA]</scope>
    <source>
        <strain evidence="11 12">K2</strain>
    </source>
</reference>
<dbReference type="InterPro" id="IPR007387">
    <property type="entry name" value="TRAP_DctQ"/>
</dbReference>
<name>A0A5C1QLX8_9SPIO</name>
<dbReference type="KEGG" id="ock:EXM22_09550"/>
<evidence type="ECO:0000256" key="6">
    <source>
        <dbReference type="ARBA" id="ARBA00022989"/>
    </source>
</evidence>
<dbReference type="Proteomes" id="UP000324209">
    <property type="component" value="Chromosome"/>
</dbReference>
<keyword evidence="4" id="KW-0997">Cell inner membrane</keyword>
<keyword evidence="3" id="KW-1003">Cell membrane</keyword>
<keyword evidence="6 9" id="KW-1133">Transmembrane helix</keyword>
<dbReference type="OrthoDB" id="2877624at2"/>
<keyword evidence="12" id="KW-1185">Reference proteome</keyword>
<evidence type="ECO:0000256" key="5">
    <source>
        <dbReference type="ARBA" id="ARBA00022692"/>
    </source>
</evidence>
<dbReference type="PANTHER" id="PTHR35011">
    <property type="entry name" value="2,3-DIKETO-L-GULONATE TRAP TRANSPORTER SMALL PERMEASE PROTEIN YIAM"/>
    <property type="match status" value="1"/>
</dbReference>
<comment type="subcellular location">
    <subcellularLocation>
        <location evidence="1">Cell inner membrane</location>
        <topology evidence="1">Multi-pass membrane protein</topology>
    </subcellularLocation>
</comment>
<feature type="domain" description="Tripartite ATP-independent periplasmic transporters DctQ component" evidence="10">
    <location>
        <begin position="25"/>
        <end position="151"/>
    </location>
</feature>
<dbReference type="EMBL" id="CP036150">
    <property type="protein sequence ID" value="QEN08219.1"/>
    <property type="molecule type" value="Genomic_DNA"/>
</dbReference>
<feature type="transmembrane region" description="Helical" evidence="9">
    <location>
        <begin position="86"/>
        <end position="108"/>
    </location>
</feature>
<evidence type="ECO:0000259" key="10">
    <source>
        <dbReference type="Pfam" id="PF04290"/>
    </source>
</evidence>
<protein>
    <submittedName>
        <fullName evidence="11">TRAP transporter small permease</fullName>
    </submittedName>
</protein>
<dbReference type="Pfam" id="PF04290">
    <property type="entry name" value="DctQ"/>
    <property type="match status" value="1"/>
</dbReference>
<accession>A0A5C1QLX8</accession>